<feature type="transmembrane region" description="Helical" evidence="1">
    <location>
        <begin position="84"/>
        <end position="108"/>
    </location>
</feature>
<dbReference type="InterPro" id="IPR021414">
    <property type="entry name" value="DUF3054"/>
</dbReference>
<dbReference type="AlphaFoldDB" id="A0A3S9PWU2"/>
<dbReference type="KEGG" id="flh:EJ997_05365"/>
<evidence type="ECO:0000313" key="2">
    <source>
        <dbReference type="EMBL" id="AZQ76850.1"/>
    </source>
</evidence>
<feature type="transmembrane region" description="Helical" evidence="1">
    <location>
        <begin position="29"/>
        <end position="47"/>
    </location>
</feature>
<accession>A0A3S9PWU2</accession>
<evidence type="ECO:0000313" key="3">
    <source>
        <dbReference type="Proteomes" id="UP000280344"/>
    </source>
</evidence>
<reference evidence="2 3" key="1">
    <citation type="submission" date="2018-12" db="EMBL/GenBank/DDBJ databases">
        <title>Complete genome sequence of Flaviflexus sp. H23T48.</title>
        <authorList>
            <person name="Bae J.-W."/>
            <person name="Lee J.-Y."/>
        </authorList>
    </citation>
    <scope>NUCLEOTIDE SEQUENCE [LARGE SCALE GENOMIC DNA]</scope>
    <source>
        <strain evidence="2 3">H23T48</strain>
    </source>
</reference>
<evidence type="ECO:0000256" key="1">
    <source>
        <dbReference type="SAM" id="Phobius"/>
    </source>
</evidence>
<protein>
    <submittedName>
        <fullName evidence="2">DUF3054 domain-containing protein</fullName>
    </submittedName>
</protein>
<sequence>MTAFIIDIILTGGFVAYGMNTHDSPWSDFPVTAAPFVIALVIAWLIIPRVREQPFSLVSGAIVALLTAGIGLALRAGFGQGVSGAFPIVATAMIAALFLGWRLIALLIKQVRQKQQSA</sequence>
<keyword evidence="1" id="KW-1133">Transmembrane helix</keyword>
<dbReference type="EMBL" id="CP034593">
    <property type="protein sequence ID" value="AZQ76850.1"/>
    <property type="molecule type" value="Genomic_DNA"/>
</dbReference>
<dbReference type="Proteomes" id="UP000280344">
    <property type="component" value="Chromosome"/>
</dbReference>
<keyword evidence="1" id="KW-0812">Transmembrane</keyword>
<keyword evidence="3" id="KW-1185">Reference proteome</keyword>
<keyword evidence="1" id="KW-0472">Membrane</keyword>
<gene>
    <name evidence="2" type="ORF">EJ997_05365</name>
</gene>
<dbReference type="Pfam" id="PF11255">
    <property type="entry name" value="DUF3054"/>
    <property type="match status" value="1"/>
</dbReference>
<dbReference type="OrthoDB" id="3698172at2"/>
<proteinExistence type="predicted"/>
<name>A0A3S9PWU2_9ACTO</name>
<dbReference type="RefSeq" id="WP_126703656.1">
    <property type="nucleotide sequence ID" value="NZ_CP034593.1"/>
</dbReference>
<organism evidence="2 3">
    <name type="scientific">Flaviflexus ciconiae</name>
    <dbReference type="NCBI Taxonomy" id="2496867"/>
    <lineage>
        <taxon>Bacteria</taxon>
        <taxon>Bacillati</taxon>
        <taxon>Actinomycetota</taxon>
        <taxon>Actinomycetes</taxon>
        <taxon>Actinomycetales</taxon>
        <taxon>Actinomycetaceae</taxon>
        <taxon>Flaviflexus</taxon>
    </lineage>
</organism>
<feature type="transmembrane region" description="Helical" evidence="1">
    <location>
        <begin position="54"/>
        <end position="78"/>
    </location>
</feature>